<reference evidence="2 3" key="1">
    <citation type="submission" date="2021-02" db="EMBL/GenBank/DDBJ databases">
        <title>Bacillus sp. RD4P76, an endophyte from a halophyte.</title>
        <authorList>
            <person name="Sun J.-Q."/>
        </authorList>
    </citation>
    <scope>NUCLEOTIDE SEQUENCE [LARGE SCALE GENOMIC DNA]</scope>
    <source>
        <strain evidence="2 3">RD4P76</strain>
    </source>
</reference>
<feature type="transmembrane region" description="Helical" evidence="1">
    <location>
        <begin position="39"/>
        <end position="57"/>
    </location>
</feature>
<dbReference type="EMBL" id="JAFELM010000013">
    <property type="protein sequence ID" value="MBM6616644.1"/>
    <property type="molecule type" value="Genomic_DNA"/>
</dbReference>
<gene>
    <name evidence="2" type="ORF">JR050_02970</name>
</gene>
<sequence>MLLLPKEFNENEIYILSIGFLMVLIILLLPRKFSDEQTILILLFNFFLSATIDNILAGPSFDFYDIMDDPKFEVMDLFIYLSLYTPSGYLLLYLYKKCVTSIKGMIIFLFLSIGITVIMEWVSKKFNVYNYNEWNLYYSGISYFFLYIFNILFFYILVNNPKLKN</sequence>
<feature type="transmembrane region" description="Helical" evidence="1">
    <location>
        <begin position="102"/>
        <end position="122"/>
    </location>
</feature>
<evidence type="ECO:0000313" key="3">
    <source>
        <dbReference type="Proteomes" id="UP001518925"/>
    </source>
</evidence>
<comment type="caution">
    <text evidence="2">The sequence shown here is derived from an EMBL/GenBank/DDBJ whole genome shotgun (WGS) entry which is preliminary data.</text>
</comment>
<accession>A0ABS2DDU5</accession>
<organism evidence="2 3">
    <name type="scientific">Bacillus suaedaesalsae</name>
    <dbReference type="NCBI Taxonomy" id="2810349"/>
    <lineage>
        <taxon>Bacteria</taxon>
        <taxon>Bacillati</taxon>
        <taxon>Bacillota</taxon>
        <taxon>Bacilli</taxon>
        <taxon>Bacillales</taxon>
        <taxon>Bacillaceae</taxon>
        <taxon>Bacillus</taxon>
    </lineage>
</organism>
<keyword evidence="1" id="KW-0472">Membrane</keyword>
<feature type="transmembrane region" description="Helical" evidence="1">
    <location>
        <begin position="134"/>
        <end position="158"/>
    </location>
</feature>
<keyword evidence="1" id="KW-1133">Transmembrane helix</keyword>
<keyword evidence="3" id="KW-1185">Reference proteome</keyword>
<evidence type="ECO:0000256" key="1">
    <source>
        <dbReference type="SAM" id="Phobius"/>
    </source>
</evidence>
<dbReference type="Proteomes" id="UP001518925">
    <property type="component" value="Unassembled WGS sequence"/>
</dbReference>
<keyword evidence="1" id="KW-0812">Transmembrane</keyword>
<dbReference type="RefSeq" id="WP_204202024.1">
    <property type="nucleotide sequence ID" value="NZ_JAFELM010000013.1"/>
</dbReference>
<name>A0ABS2DDU5_9BACI</name>
<proteinExistence type="predicted"/>
<feature type="transmembrane region" description="Helical" evidence="1">
    <location>
        <begin position="12"/>
        <end position="30"/>
    </location>
</feature>
<feature type="transmembrane region" description="Helical" evidence="1">
    <location>
        <begin position="77"/>
        <end position="95"/>
    </location>
</feature>
<protein>
    <submittedName>
        <fullName evidence="2">Uncharacterized protein</fullName>
    </submittedName>
</protein>
<evidence type="ECO:0000313" key="2">
    <source>
        <dbReference type="EMBL" id="MBM6616644.1"/>
    </source>
</evidence>